<dbReference type="Proteomes" id="UP000635565">
    <property type="component" value="Unassembled WGS sequence"/>
</dbReference>
<accession>A0ABQ3VBB3</accession>
<dbReference type="EMBL" id="BNJJ01000002">
    <property type="protein sequence ID" value="GHO82501.1"/>
    <property type="molecule type" value="Genomic_DNA"/>
</dbReference>
<protein>
    <submittedName>
        <fullName evidence="1">Uncharacterized protein</fullName>
    </submittedName>
</protein>
<name>A0ABQ3VBB3_9CHLR</name>
<evidence type="ECO:0000313" key="2">
    <source>
        <dbReference type="Proteomes" id="UP000635565"/>
    </source>
</evidence>
<keyword evidence="2" id="KW-1185">Reference proteome</keyword>
<evidence type="ECO:0000313" key="1">
    <source>
        <dbReference type="EMBL" id="GHO82501.1"/>
    </source>
</evidence>
<sequence length="92" mass="10062">MLRLLIPLGCRRVSPWYGREEFLGEGFFFCQESIDQVQCGLDGAQSPQEASAAEQREEPLQVVKMFAIAKAFVNDPGGLLIGPSEGAVTSSW</sequence>
<proteinExistence type="predicted"/>
<organism evidence="1 2">
    <name type="scientific">Dictyobacter formicarum</name>
    <dbReference type="NCBI Taxonomy" id="2778368"/>
    <lineage>
        <taxon>Bacteria</taxon>
        <taxon>Bacillati</taxon>
        <taxon>Chloroflexota</taxon>
        <taxon>Ktedonobacteria</taxon>
        <taxon>Ktedonobacterales</taxon>
        <taxon>Dictyobacteraceae</taxon>
        <taxon>Dictyobacter</taxon>
    </lineage>
</organism>
<reference evidence="1 2" key="1">
    <citation type="journal article" date="2021" name="Int. J. Syst. Evol. Microbiol.">
        <title>Reticulibacter mediterranei gen. nov., sp. nov., within the new family Reticulibacteraceae fam. nov., and Ktedonospora formicarum gen. nov., sp. nov., Ktedonobacter robiniae sp. nov., Dictyobacter formicarum sp. nov. and Dictyobacter arantiisoli sp. nov., belonging to the class Ktedonobacteria.</title>
        <authorList>
            <person name="Yabe S."/>
            <person name="Zheng Y."/>
            <person name="Wang C.M."/>
            <person name="Sakai Y."/>
            <person name="Abe K."/>
            <person name="Yokota A."/>
            <person name="Donadio S."/>
            <person name="Cavaletti L."/>
            <person name="Monciardini P."/>
        </authorList>
    </citation>
    <scope>NUCLEOTIDE SEQUENCE [LARGE SCALE GENOMIC DNA]</scope>
    <source>
        <strain evidence="1 2">SOSP1-9</strain>
    </source>
</reference>
<comment type="caution">
    <text evidence="1">The sequence shown here is derived from an EMBL/GenBank/DDBJ whole genome shotgun (WGS) entry which is preliminary data.</text>
</comment>
<gene>
    <name evidence="1" type="ORF">KSZ_05070</name>
</gene>